<protein>
    <submittedName>
        <fullName evidence="1">Uncharacterized protein</fullName>
    </submittedName>
</protein>
<organism evidence="1 2">
    <name type="scientific">Ancylostoma ceylanicum</name>
    <dbReference type="NCBI Taxonomy" id="53326"/>
    <lineage>
        <taxon>Eukaryota</taxon>
        <taxon>Metazoa</taxon>
        <taxon>Ecdysozoa</taxon>
        <taxon>Nematoda</taxon>
        <taxon>Chromadorea</taxon>
        <taxon>Rhabditida</taxon>
        <taxon>Rhabditina</taxon>
        <taxon>Rhabditomorpha</taxon>
        <taxon>Strongyloidea</taxon>
        <taxon>Ancylostomatidae</taxon>
        <taxon>Ancylostomatinae</taxon>
        <taxon>Ancylostoma</taxon>
    </lineage>
</organism>
<dbReference type="EMBL" id="JARK01001407">
    <property type="protein sequence ID" value="EYC07309.1"/>
    <property type="molecule type" value="Genomic_DNA"/>
</dbReference>
<comment type="caution">
    <text evidence="1">The sequence shown here is derived from an EMBL/GenBank/DDBJ whole genome shotgun (WGS) entry which is preliminary data.</text>
</comment>
<gene>
    <name evidence="1" type="primary">Acey_s0071.g585</name>
    <name evidence="1" type="ORF">Y032_0071g585</name>
</gene>
<reference evidence="2" key="1">
    <citation type="journal article" date="2015" name="Nat. Genet.">
        <title>The genome and transcriptome of the zoonotic hookworm Ancylostoma ceylanicum identify infection-specific gene families.</title>
        <authorList>
            <person name="Schwarz E.M."/>
            <person name="Hu Y."/>
            <person name="Antoshechkin I."/>
            <person name="Miller M.M."/>
            <person name="Sternberg P.W."/>
            <person name="Aroian R.V."/>
        </authorList>
    </citation>
    <scope>NUCLEOTIDE SEQUENCE</scope>
    <source>
        <strain evidence="2">HY135</strain>
    </source>
</reference>
<dbReference type="Proteomes" id="UP000024635">
    <property type="component" value="Unassembled WGS sequence"/>
</dbReference>
<keyword evidence="2" id="KW-1185">Reference proteome</keyword>
<dbReference type="AlphaFoldDB" id="A0A016TW74"/>
<evidence type="ECO:0000313" key="1">
    <source>
        <dbReference type="EMBL" id="EYC07309.1"/>
    </source>
</evidence>
<sequence length="82" mass="9131">MMGDYHRKKEVWGDCEAYRNSNEERIEAGHECEIKAYFADGVFVGAQKVAVPSIASFPKFVGNRSDAEPLSDFLVADDVCNV</sequence>
<accession>A0A016TW74</accession>
<name>A0A016TW74_9BILA</name>
<evidence type="ECO:0000313" key="2">
    <source>
        <dbReference type="Proteomes" id="UP000024635"/>
    </source>
</evidence>
<proteinExistence type="predicted"/>